<evidence type="ECO:0000313" key="4">
    <source>
        <dbReference type="Proteomes" id="UP000250223"/>
    </source>
</evidence>
<name>A0A240AN68_CLOCO</name>
<dbReference type="EMBL" id="UAWC01000002">
    <property type="protein sequence ID" value="SQB33906.1"/>
    <property type="molecule type" value="Genomic_DNA"/>
</dbReference>
<organism evidence="2 4">
    <name type="scientific">Clostridium cochlearium</name>
    <dbReference type="NCBI Taxonomy" id="1494"/>
    <lineage>
        <taxon>Bacteria</taxon>
        <taxon>Bacillati</taxon>
        <taxon>Bacillota</taxon>
        <taxon>Clostridia</taxon>
        <taxon>Eubacteriales</taxon>
        <taxon>Clostridiaceae</taxon>
        <taxon>Clostridium</taxon>
    </lineage>
</organism>
<dbReference type="GeneID" id="70577677"/>
<keyword evidence="3" id="KW-1185">Reference proteome</keyword>
<dbReference type="EMBL" id="FNGL01000003">
    <property type="protein sequence ID" value="SDK96928.1"/>
    <property type="molecule type" value="Genomic_DNA"/>
</dbReference>
<dbReference type="AlphaFoldDB" id="A0A240AN68"/>
<dbReference type="OrthoDB" id="2989236at2"/>
<protein>
    <submittedName>
        <fullName evidence="2">Sporulation protein YqfC</fullName>
    </submittedName>
</protein>
<dbReference type="NCBIfam" id="TIGR02856">
    <property type="entry name" value="spore_yqfC"/>
    <property type="match status" value="1"/>
</dbReference>
<dbReference type="STRING" id="1494.SAMN05216497_103129"/>
<dbReference type="Proteomes" id="UP000250223">
    <property type="component" value="Unassembled WGS sequence"/>
</dbReference>
<sequence>MDRKIENAKGELIDKLELPRDILMDLPRIVVTGNTEISIENHRGIVAFEENMVKINSRVGLIIIYGKNFEILFLGGKTITLRGVFKSILYEGSEHN</sequence>
<evidence type="ECO:0000313" key="2">
    <source>
        <dbReference type="EMBL" id="SQB33906.1"/>
    </source>
</evidence>
<dbReference type="InterPro" id="IPR022476">
    <property type="entry name" value="Spore_YabP/YqfC"/>
</dbReference>
<dbReference type="Proteomes" id="UP000198811">
    <property type="component" value="Unassembled WGS sequence"/>
</dbReference>
<dbReference type="RefSeq" id="WP_089863920.1">
    <property type="nucleotide sequence ID" value="NZ_FNGL01000003.1"/>
</dbReference>
<dbReference type="Pfam" id="PF07873">
    <property type="entry name" value="YabP"/>
    <property type="match status" value="1"/>
</dbReference>
<reference evidence="2 4" key="2">
    <citation type="submission" date="2018-06" db="EMBL/GenBank/DDBJ databases">
        <authorList>
            <consortium name="Pathogen Informatics"/>
            <person name="Doyle S."/>
        </authorList>
    </citation>
    <scope>NUCLEOTIDE SEQUENCE [LARGE SCALE GENOMIC DNA]</scope>
    <source>
        <strain evidence="2 4">NCTC13028</strain>
    </source>
</reference>
<proteinExistence type="predicted"/>
<reference evidence="1 3" key="1">
    <citation type="submission" date="2016-10" db="EMBL/GenBank/DDBJ databases">
        <authorList>
            <person name="Varghese N."/>
            <person name="Submissions S."/>
        </authorList>
    </citation>
    <scope>NUCLEOTIDE SEQUENCE [LARGE SCALE GENOMIC DNA]</scope>
    <source>
        <strain evidence="1 3">NLAE-zl-C224</strain>
    </source>
</reference>
<evidence type="ECO:0000313" key="1">
    <source>
        <dbReference type="EMBL" id="SDK96928.1"/>
    </source>
</evidence>
<gene>
    <name evidence="2" type="primary">yqfC</name>
    <name evidence="2" type="ORF">NCTC13028_00783</name>
    <name evidence="1" type="ORF">SAMN05216497_103129</name>
</gene>
<accession>A0A240AN68</accession>
<evidence type="ECO:0000313" key="3">
    <source>
        <dbReference type="Proteomes" id="UP000198811"/>
    </source>
</evidence>
<dbReference type="InterPro" id="IPR022477">
    <property type="entry name" value="Spore_YqfC"/>
</dbReference>